<dbReference type="PANTHER" id="PTHR14614:SF109">
    <property type="entry name" value="RIBOSOMAL LYSINE N-METHYLTRANSFERASE 5"/>
    <property type="match status" value="1"/>
</dbReference>
<reference evidence="1" key="1">
    <citation type="journal article" date="2024" name="Gigascience">
        <title>Chromosome-level genome of the poultry shaft louse Menopon gallinae provides insight into the host-switching and adaptive evolution of parasitic lice.</title>
        <authorList>
            <person name="Xu Y."/>
            <person name="Ma L."/>
            <person name="Liu S."/>
            <person name="Liang Y."/>
            <person name="Liu Q."/>
            <person name="He Z."/>
            <person name="Tian L."/>
            <person name="Duan Y."/>
            <person name="Cai W."/>
            <person name="Li H."/>
            <person name="Song F."/>
        </authorList>
    </citation>
    <scope>NUCLEOTIDE SEQUENCE</scope>
    <source>
        <strain evidence="1">Cailab_2023a</strain>
    </source>
</reference>
<protein>
    <submittedName>
        <fullName evidence="1">Uncharacterized protein</fullName>
    </submittedName>
</protein>
<dbReference type="PANTHER" id="PTHR14614">
    <property type="entry name" value="HEPATOCELLULAR CARCINOMA-ASSOCIATED ANTIGEN"/>
    <property type="match status" value="1"/>
</dbReference>
<gene>
    <name evidence="1" type="ORF">PYX00_002889</name>
</gene>
<dbReference type="EMBL" id="JARGDH010000002">
    <property type="protein sequence ID" value="KAL0274856.1"/>
    <property type="molecule type" value="Genomic_DNA"/>
</dbReference>
<proteinExistence type="predicted"/>
<dbReference type="InterPro" id="IPR029063">
    <property type="entry name" value="SAM-dependent_MTases_sf"/>
</dbReference>
<name>A0AAW2HZ08_9NEOP</name>
<dbReference type="InterPro" id="IPR019410">
    <property type="entry name" value="Methyltransf_16"/>
</dbReference>
<comment type="caution">
    <text evidence="1">The sequence shown here is derived from an EMBL/GenBank/DDBJ whole genome shotgun (WGS) entry which is preliminary data.</text>
</comment>
<dbReference type="Pfam" id="PF10294">
    <property type="entry name" value="Methyltransf_16"/>
    <property type="match status" value="1"/>
</dbReference>
<dbReference type="Gene3D" id="3.40.50.150">
    <property type="entry name" value="Vaccinia Virus protein VP39"/>
    <property type="match status" value="1"/>
</dbReference>
<evidence type="ECO:0000313" key="1">
    <source>
        <dbReference type="EMBL" id="KAL0274856.1"/>
    </source>
</evidence>
<organism evidence="1">
    <name type="scientific">Menopon gallinae</name>
    <name type="common">poultry shaft louse</name>
    <dbReference type="NCBI Taxonomy" id="328185"/>
    <lineage>
        <taxon>Eukaryota</taxon>
        <taxon>Metazoa</taxon>
        <taxon>Ecdysozoa</taxon>
        <taxon>Arthropoda</taxon>
        <taxon>Hexapoda</taxon>
        <taxon>Insecta</taxon>
        <taxon>Pterygota</taxon>
        <taxon>Neoptera</taxon>
        <taxon>Paraneoptera</taxon>
        <taxon>Psocodea</taxon>
        <taxon>Troctomorpha</taxon>
        <taxon>Phthiraptera</taxon>
        <taxon>Amblycera</taxon>
        <taxon>Menoponidae</taxon>
        <taxon>Menopon</taxon>
    </lineage>
</organism>
<sequence length="127" mass="14773">MPMLELNVRKNEEIVKVKGGTAETRALDWNSEVDSSIEPFDLIVASDCVYYHEGVNGLINTIHRLATTETEIYVSQENRSYSETQSQVWKNFCTQVVEYFKVKIIPMSQQHEDYRSGDIYLMQLMKK</sequence>
<accession>A0AAW2HZ08</accession>
<dbReference type="AlphaFoldDB" id="A0AAW2HZ08"/>